<feature type="region of interest" description="Disordered" evidence="11">
    <location>
        <begin position="664"/>
        <end position="715"/>
    </location>
</feature>
<dbReference type="GO" id="GO:0004713">
    <property type="term" value="F:protein tyrosine kinase activity"/>
    <property type="evidence" value="ECO:0007669"/>
    <property type="project" value="TreeGrafter"/>
</dbReference>
<dbReference type="InterPro" id="IPR008271">
    <property type="entry name" value="Ser/Thr_kinase_AS"/>
</dbReference>
<evidence type="ECO:0000256" key="7">
    <source>
        <dbReference type="ARBA" id="ARBA00022741"/>
    </source>
</evidence>
<dbReference type="FunFam" id="1.10.510.10:FF:000380">
    <property type="entry name" value="Serine/threonine-protein kinase ppk15"/>
    <property type="match status" value="1"/>
</dbReference>
<feature type="region of interest" description="Disordered" evidence="11">
    <location>
        <begin position="268"/>
        <end position="288"/>
    </location>
</feature>
<keyword evidence="8 13" id="KW-0418">Kinase</keyword>
<dbReference type="PANTHER" id="PTHR24058:SF17">
    <property type="entry name" value="HOMEODOMAIN INTERACTING PROTEIN KINASE, ISOFORM D"/>
    <property type="match status" value="1"/>
</dbReference>
<dbReference type="PROSITE" id="PS50011">
    <property type="entry name" value="PROTEIN_KINASE_DOM"/>
    <property type="match status" value="1"/>
</dbReference>
<dbReference type="Proteomes" id="UP000758603">
    <property type="component" value="Unassembled WGS sequence"/>
</dbReference>
<dbReference type="Gene3D" id="3.30.200.20">
    <property type="entry name" value="Phosphorylase Kinase, domain 1"/>
    <property type="match status" value="1"/>
</dbReference>
<dbReference type="EMBL" id="JAGPXC010000004">
    <property type="protein sequence ID" value="KAH6654336.1"/>
    <property type="molecule type" value="Genomic_DNA"/>
</dbReference>
<dbReference type="InterPro" id="IPR000719">
    <property type="entry name" value="Prot_kinase_dom"/>
</dbReference>
<dbReference type="Gene3D" id="1.10.510.10">
    <property type="entry name" value="Transferase(Phosphotransferase) domain 1"/>
    <property type="match status" value="1"/>
</dbReference>
<evidence type="ECO:0000256" key="3">
    <source>
        <dbReference type="ARBA" id="ARBA00022490"/>
    </source>
</evidence>
<feature type="binding site" evidence="10">
    <location>
        <position position="344"/>
    </location>
    <ligand>
        <name>ATP</name>
        <dbReference type="ChEBI" id="CHEBI:30616"/>
    </ligand>
</feature>
<dbReference type="SUPFAM" id="SSF56112">
    <property type="entry name" value="Protein kinase-like (PK-like)"/>
    <property type="match status" value="1"/>
</dbReference>
<keyword evidence="3" id="KW-0963">Cytoplasm</keyword>
<evidence type="ECO:0000256" key="11">
    <source>
        <dbReference type="SAM" id="MobiDB-lite"/>
    </source>
</evidence>
<dbReference type="GO" id="GO:0005737">
    <property type="term" value="C:cytoplasm"/>
    <property type="evidence" value="ECO:0007669"/>
    <property type="project" value="UniProtKB-SubCell"/>
</dbReference>
<evidence type="ECO:0000256" key="2">
    <source>
        <dbReference type="ARBA" id="ARBA00008867"/>
    </source>
</evidence>
<dbReference type="RefSeq" id="XP_045958606.1">
    <property type="nucleotide sequence ID" value="XM_046097886.1"/>
</dbReference>
<feature type="compositionally biased region" description="Basic and acidic residues" evidence="11">
    <location>
        <begin position="205"/>
        <end position="219"/>
    </location>
</feature>
<evidence type="ECO:0000256" key="10">
    <source>
        <dbReference type="PROSITE-ProRule" id="PRU10141"/>
    </source>
</evidence>
<evidence type="ECO:0000256" key="4">
    <source>
        <dbReference type="ARBA" id="ARBA00022527"/>
    </source>
</evidence>
<feature type="region of interest" description="Disordered" evidence="11">
    <location>
        <begin position="1"/>
        <end position="219"/>
    </location>
</feature>
<dbReference type="PANTHER" id="PTHR24058">
    <property type="entry name" value="DUAL SPECIFICITY PROTEIN KINASE"/>
    <property type="match status" value="1"/>
</dbReference>
<dbReference type="Pfam" id="PF00069">
    <property type="entry name" value="Pkinase"/>
    <property type="match status" value="1"/>
</dbReference>
<feature type="compositionally biased region" description="Polar residues" evidence="11">
    <location>
        <begin position="18"/>
        <end position="37"/>
    </location>
</feature>
<feature type="compositionally biased region" description="Polar residues" evidence="11">
    <location>
        <begin position="664"/>
        <end position="674"/>
    </location>
</feature>
<comment type="caution">
    <text evidence="13">The sequence shown here is derived from an EMBL/GenBank/DDBJ whole genome shotgun (WGS) entry which is preliminary data.</text>
</comment>
<dbReference type="FunFam" id="3.30.200.20:FF:000087">
    <property type="entry name" value="Dual specificity tyrosine-phosphorylation-regulated kinase 1A"/>
    <property type="match status" value="1"/>
</dbReference>
<evidence type="ECO:0000256" key="6">
    <source>
        <dbReference type="ARBA" id="ARBA00022679"/>
    </source>
</evidence>
<evidence type="ECO:0000256" key="5">
    <source>
        <dbReference type="ARBA" id="ARBA00022553"/>
    </source>
</evidence>
<dbReference type="InterPro" id="IPR011009">
    <property type="entry name" value="Kinase-like_dom_sf"/>
</dbReference>
<name>A0A9P8ZYS9_9PEZI</name>
<dbReference type="SMART" id="SM00220">
    <property type="entry name" value="S_TKc"/>
    <property type="match status" value="1"/>
</dbReference>
<dbReference type="PROSITE" id="PS00107">
    <property type="entry name" value="PROTEIN_KINASE_ATP"/>
    <property type="match status" value="1"/>
</dbReference>
<feature type="compositionally biased region" description="Polar residues" evidence="11">
    <location>
        <begin position="127"/>
        <end position="187"/>
    </location>
</feature>
<evidence type="ECO:0000256" key="8">
    <source>
        <dbReference type="ARBA" id="ARBA00022777"/>
    </source>
</evidence>
<evidence type="ECO:0000313" key="13">
    <source>
        <dbReference type="EMBL" id="KAH6654336.1"/>
    </source>
</evidence>
<comment type="subcellular location">
    <subcellularLocation>
        <location evidence="1">Cytoplasm</location>
    </subcellularLocation>
</comment>
<dbReference type="PROSITE" id="PS00108">
    <property type="entry name" value="PROTEIN_KINASE_ST"/>
    <property type="match status" value="1"/>
</dbReference>
<keyword evidence="4" id="KW-0723">Serine/threonine-protein kinase</keyword>
<dbReference type="GO" id="GO:0005634">
    <property type="term" value="C:nucleus"/>
    <property type="evidence" value="ECO:0007669"/>
    <property type="project" value="TreeGrafter"/>
</dbReference>
<feature type="region of interest" description="Disordered" evidence="11">
    <location>
        <begin position="813"/>
        <end position="882"/>
    </location>
</feature>
<feature type="domain" description="Protein kinase" evidence="12">
    <location>
        <begin position="315"/>
        <end position="646"/>
    </location>
</feature>
<evidence type="ECO:0000256" key="1">
    <source>
        <dbReference type="ARBA" id="ARBA00004496"/>
    </source>
</evidence>
<gene>
    <name evidence="13" type="ORF">BKA67DRAFT_517243</name>
</gene>
<dbReference type="OrthoDB" id="9332038at2759"/>
<feature type="compositionally biased region" description="Polar residues" evidence="11">
    <location>
        <begin position="48"/>
        <end position="66"/>
    </location>
</feature>
<keyword evidence="7 10" id="KW-0547">Nucleotide-binding</keyword>
<feature type="compositionally biased region" description="Basic residues" evidence="11">
    <location>
        <begin position="87"/>
        <end position="97"/>
    </location>
</feature>
<dbReference type="InterPro" id="IPR050494">
    <property type="entry name" value="Ser_Thr_dual-spec_kinase"/>
</dbReference>
<keyword evidence="6" id="KW-0808">Transferase</keyword>
<dbReference type="GO" id="GO:0004674">
    <property type="term" value="F:protein serine/threonine kinase activity"/>
    <property type="evidence" value="ECO:0007669"/>
    <property type="project" value="UniProtKB-KW"/>
</dbReference>
<keyword evidence="14" id="KW-1185">Reference proteome</keyword>
<dbReference type="InterPro" id="IPR017441">
    <property type="entry name" value="Protein_kinase_ATP_BS"/>
</dbReference>
<protein>
    <submittedName>
        <fullName evidence="13">Kinase-like domain-containing protein</fullName>
    </submittedName>
</protein>
<keyword evidence="9 10" id="KW-0067">ATP-binding</keyword>
<accession>A0A9P8ZYS9</accession>
<dbReference type="CDD" id="cd14212">
    <property type="entry name" value="PKc_YAK1"/>
    <property type="match status" value="1"/>
</dbReference>
<feature type="compositionally biased region" description="Low complexity" evidence="11">
    <location>
        <begin position="675"/>
        <end position="712"/>
    </location>
</feature>
<dbReference type="GO" id="GO:0005524">
    <property type="term" value="F:ATP binding"/>
    <property type="evidence" value="ECO:0007669"/>
    <property type="project" value="UniProtKB-UniRule"/>
</dbReference>
<evidence type="ECO:0000256" key="9">
    <source>
        <dbReference type="ARBA" id="ARBA00022840"/>
    </source>
</evidence>
<proteinExistence type="inferred from homology"/>
<evidence type="ECO:0000259" key="12">
    <source>
        <dbReference type="PROSITE" id="PS50011"/>
    </source>
</evidence>
<keyword evidence="5" id="KW-0597">Phosphoprotein</keyword>
<reference evidence="13" key="1">
    <citation type="journal article" date="2021" name="Nat. Commun.">
        <title>Genetic determinants of endophytism in the Arabidopsis root mycobiome.</title>
        <authorList>
            <person name="Mesny F."/>
            <person name="Miyauchi S."/>
            <person name="Thiergart T."/>
            <person name="Pickel B."/>
            <person name="Atanasova L."/>
            <person name="Karlsson M."/>
            <person name="Huettel B."/>
            <person name="Barry K.W."/>
            <person name="Haridas S."/>
            <person name="Chen C."/>
            <person name="Bauer D."/>
            <person name="Andreopoulos W."/>
            <person name="Pangilinan J."/>
            <person name="LaButti K."/>
            <person name="Riley R."/>
            <person name="Lipzen A."/>
            <person name="Clum A."/>
            <person name="Drula E."/>
            <person name="Henrissat B."/>
            <person name="Kohler A."/>
            <person name="Grigoriev I.V."/>
            <person name="Martin F.M."/>
            <person name="Hacquard S."/>
        </authorList>
    </citation>
    <scope>NUCLEOTIDE SEQUENCE</scope>
    <source>
        <strain evidence="13">MPI-SDFR-AT-0073</strain>
    </source>
</reference>
<dbReference type="AlphaFoldDB" id="A0A9P8ZYS9"/>
<dbReference type="GeneID" id="70126778"/>
<evidence type="ECO:0000313" key="14">
    <source>
        <dbReference type="Proteomes" id="UP000758603"/>
    </source>
</evidence>
<organism evidence="13 14">
    <name type="scientific">Truncatella angustata</name>
    <dbReference type="NCBI Taxonomy" id="152316"/>
    <lineage>
        <taxon>Eukaryota</taxon>
        <taxon>Fungi</taxon>
        <taxon>Dikarya</taxon>
        <taxon>Ascomycota</taxon>
        <taxon>Pezizomycotina</taxon>
        <taxon>Sordariomycetes</taxon>
        <taxon>Xylariomycetidae</taxon>
        <taxon>Amphisphaeriales</taxon>
        <taxon>Sporocadaceae</taxon>
        <taxon>Truncatella</taxon>
    </lineage>
</organism>
<comment type="similarity">
    <text evidence="2">Belongs to the protein kinase superfamily. CMGC Ser/Thr protein kinase family. MNB/DYRK subfamily.</text>
</comment>
<sequence length="882" mass="98651">MDQWQGYSDATGGPQRRYNGNGQQEYNVSRQNSQLQHSPGALRYDQYGNVTHSSATSPLSTPQLRDNNGDIPMADAHDAYGSMKYPMRPHHQSHHSGGRPPAMNLPSEPSAAAQRYSPMEVLPPTSPYNSKSATGQFSPHRQSPTRANSNHDYSSSPYYGNSRQGSQLPTINPYGNNGQDSQPNSAVSPFDGATNDPKSPQRRTYPAEKKPVPEFKKIRAPNDLRPKVNAQPAFRRADPEGGFISPLKALTTQLPSTYRICNPSFKYESSRNPRRVLTKPSKGTKNDGYDNEDSDYILYVNDILGSEEAGHKNRYLILDVLGQGTFGQVVKCQNLKTQEVVAVKVIKNRTAYFNQSMMEVSVLDLLNTKLDKNDDHHLLRLKDTFIHRQHLCLVFELLSVNLYELIKQNQFRGLSTTLVRVFAQQLLNGLALLNKARLIHCDLKPENILLKNLESPIIKIIDFGSACDERQTVYTYIQSRFYRSPEVLLGLPYSSAIDMWSLGCIVVELFLGLPLFPGSSEYNQVSRIVEMLGTPPNWMIEVGKQAGDFFEKRQDEFGRKTYHLKSMEQYSRERNTKEQPSKKYFQANTLPEIIKSYPMPRKNMKQSEIDREMNNRIAFIDFVRGLLTISPLERWSPQQAKLHPFITQQKFTGPFVPPMNLKASSLNRTPAPGTQQQQQAAELSKQRAQAAQAQAQAAAQGAYGMQQPGYPQSPHGQPPMYPTNNNNTNNIYSPGGSHVAAGYGTPQQAPYGQMPMGQVPAQMPPANYAGVQPQPNLYQQATVRAGRQRASTMDQQQNGIPATIQRVASHLDPNQPIRLQPSPAYYPPPADGLGLPDPNSGRITGRRDSRSQRGGARGNLIRNLEERTLEEGFMGSGQSPWH</sequence>